<evidence type="ECO:0000313" key="2">
    <source>
        <dbReference type="EMBL" id="TXJ12798.1"/>
    </source>
</evidence>
<sequence length="280" mass="32836">MSSLSDKEINVTLSKIRNEYEEGAKKYGNKIYNIESFNDRYREALQNRQDLSNYLLLEINILEDIKNRLRERELEKERKEAEEKKAKENSFMNKVDSMIEKFRSAIEKYPLEYIHPKAEEEISHLYGAFKELYNCFCVIRYFSCGPAGDYVVETAIKDYDNKFQPFVMPVGESKVPQIFSDYVFALEKGEGANRSEQFILKESGFFLHSFIDKMDSIKAIALKKTFDNQIILPESLSSESPRVFSFFKGKNKEEIYNATLIYASAMINDFRLQSFRKDEN</sequence>
<keyword evidence="1" id="KW-0175">Coiled coil</keyword>
<organism evidence="2 3">
    <name type="scientific">Brachyspira aalborgi</name>
    <dbReference type="NCBI Taxonomy" id="29522"/>
    <lineage>
        <taxon>Bacteria</taxon>
        <taxon>Pseudomonadati</taxon>
        <taxon>Spirochaetota</taxon>
        <taxon>Spirochaetia</taxon>
        <taxon>Brachyspirales</taxon>
        <taxon>Brachyspiraceae</taxon>
        <taxon>Brachyspira</taxon>
    </lineage>
</organism>
<name>A0A5C8CIX0_9SPIR</name>
<evidence type="ECO:0000256" key="1">
    <source>
        <dbReference type="SAM" id="Coils"/>
    </source>
</evidence>
<reference evidence="2 3" key="1">
    <citation type="journal article" date="1992" name="Lakartidningen">
        <title>[Penicillin V and not amoxicillin is the first choice preparation in acute otitis].</title>
        <authorList>
            <person name="Kamme C."/>
            <person name="Lundgren K."/>
            <person name="Prellner K."/>
        </authorList>
    </citation>
    <scope>NUCLEOTIDE SEQUENCE [LARGE SCALE GENOMIC DNA]</scope>
    <source>
        <strain evidence="2 3">W1</strain>
    </source>
</reference>
<gene>
    <name evidence="2" type="ORF">EPJ80_04135</name>
</gene>
<dbReference type="EMBL" id="SAXT01000003">
    <property type="protein sequence ID" value="TXJ12798.1"/>
    <property type="molecule type" value="Genomic_DNA"/>
</dbReference>
<proteinExistence type="predicted"/>
<dbReference type="AlphaFoldDB" id="A0A5C8CIX0"/>
<accession>A0A5C8CIX0</accession>
<comment type="caution">
    <text evidence="2">The sequence shown here is derived from an EMBL/GenBank/DDBJ whole genome shotgun (WGS) entry which is preliminary data.</text>
</comment>
<dbReference type="RefSeq" id="WP_147758016.1">
    <property type="nucleotide sequence ID" value="NZ_SAXT01000003.1"/>
</dbReference>
<dbReference type="Proteomes" id="UP000325116">
    <property type="component" value="Unassembled WGS sequence"/>
</dbReference>
<feature type="coiled-coil region" evidence="1">
    <location>
        <begin position="59"/>
        <end position="94"/>
    </location>
</feature>
<protein>
    <submittedName>
        <fullName evidence="2">Uncharacterized protein</fullName>
    </submittedName>
</protein>
<evidence type="ECO:0000313" key="3">
    <source>
        <dbReference type="Proteomes" id="UP000325116"/>
    </source>
</evidence>